<dbReference type="PANTHER" id="PTHR33217:SF7">
    <property type="entry name" value="TRANSPOSASE FOR INSERTION SEQUENCE ELEMENT IS1081"/>
    <property type="match status" value="1"/>
</dbReference>
<evidence type="ECO:0000256" key="1">
    <source>
        <dbReference type="ARBA" id="ARBA00022578"/>
    </source>
</evidence>
<gene>
    <name evidence="4" type="ORF">AOG55_07985</name>
</gene>
<protein>
    <recommendedName>
        <fullName evidence="6">Transposase</fullName>
    </recommendedName>
</protein>
<comment type="caution">
    <text evidence="4">The sequence shown here is derived from an EMBL/GenBank/DDBJ whole genome shotgun (WGS) entry which is preliminary data.</text>
</comment>
<dbReference type="InParanoid" id="A0A0Q0RRS1"/>
<dbReference type="Proteomes" id="UP000050301">
    <property type="component" value="Unassembled WGS sequence"/>
</dbReference>
<sequence>MDGELTLDKPDIRSGSFTTKVFDKYSTVERALNSVIAESYINGVSTRSVNSIINNLGVSVSTEYVSSLNKELDAKVKEVLETRIDDKIIYLYRCIIL</sequence>
<keyword evidence="5" id="KW-1185">Reference proteome</keyword>
<keyword evidence="2" id="KW-0238">DNA-binding</keyword>
<keyword evidence="1" id="KW-0815">Transposition</keyword>
<dbReference type="GO" id="GO:0006313">
    <property type="term" value="P:DNA transposition"/>
    <property type="evidence" value="ECO:0007669"/>
    <property type="project" value="InterPro"/>
</dbReference>
<dbReference type="EMBL" id="LKBH01000188">
    <property type="protein sequence ID" value="KQB35073.1"/>
    <property type="molecule type" value="Genomic_DNA"/>
</dbReference>
<organism evidence="4 5">
    <name type="scientific">Acidiplasma cupricumulans</name>
    <dbReference type="NCBI Taxonomy" id="312540"/>
    <lineage>
        <taxon>Archaea</taxon>
        <taxon>Methanobacteriati</taxon>
        <taxon>Thermoplasmatota</taxon>
        <taxon>Thermoplasmata</taxon>
        <taxon>Thermoplasmatales</taxon>
        <taxon>Ferroplasmaceae</taxon>
        <taxon>Acidiplasma</taxon>
    </lineage>
</organism>
<dbReference type="GO" id="GO:0003677">
    <property type="term" value="F:DNA binding"/>
    <property type="evidence" value="ECO:0007669"/>
    <property type="project" value="UniProtKB-KW"/>
</dbReference>
<dbReference type="AlphaFoldDB" id="A0A0Q0RRS1"/>
<reference evidence="4 5" key="1">
    <citation type="submission" date="2015-09" db="EMBL/GenBank/DDBJ databases">
        <title>Heavy metals and arsenic resistance mechanisms in polyextremophilic archaea of the family Ferroplasmaceae.</title>
        <authorList>
            <person name="Bulaev A.G."/>
            <person name="Kanygina A.V."/>
        </authorList>
    </citation>
    <scope>NUCLEOTIDE SEQUENCE [LARGE SCALE GENOMIC DNA]</scope>
    <source>
        <strain evidence="4 5">BH2</strain>
    </source>
</reference>
<evidence type="ECO:0000256" key="2">
    <source>
        <dbReference type="ARBA" id="ARBA00023125"/>
    </source>
</evidence>
<dbReference type="InterPro" id="IPR001207">
    <property type="entry name" value="Transposase_mutator"/>
</dbReference>
<accession>A0A0Q0RRS1</accession>
<evidence type="ECO:0000313" key="4">
    <source>
        <dbReference type="EMBL" id="KQB35073.1"/>
    </source>
</evidence>
<dbReference type="PANTHER" id="PTHR33217">
    <property type="entry name" value="TRANSPOSASE FOR INSERTION SEQUENCE ELEMENT IS1081"/>
    <property type="match status" value="1"/>
</dbReference>
<evidence type="ECO:0008006" key="6">
    <source>
        <dbReference type="Google" id="ProtNLM"/>
    </source>
</evidence>
<name>A0A0Q0RRS1_9ARCH</name>
<keyword evidence="3" id="KW-0233">DNA recombination</keyword>
<dbReference type="GO" id="GO:0004803">
    <property type="term" value="F:transposase activity"/>
    <property type="evidence" value="ECO:0007669"/>
    <property type="project" value="InterPro"/>
</dbReference>
<proteinExistence type="predicted"/>
<dbReference type="Pfam" id="PF00872">
    <property type="entry name" value="Transposase_mut"/>
    <property type="match status" value="1"/>
</dbReference>
<evidence type="ECO:0000256" key="3">
    <source>
        <dbReference type="ARBA" id="ARBA00023172"/>
    </source>
</evidence>
<evidence type="ECO:0000313" key="5">
    <source>
        <dbReference type="Proteomes" id="UP000050301"/>
    </source>
</evidence>